<evidence type="ECO:0000313" key="3">
    <source>
        <dbReference type="EMBL" id="KAA9327104.1"/>
    </source>
</evidence>
<reference evidence="3 4" key="1">
    <citation type="submission" date="2019-09" db="EMBL/GenBank/DDBJ databases">
        <title>Genome sequence of Hymenobacter sp. M3.</title>
        <authorList>
            <person name="Srinivasan S."/>
        </authorList>
    </citation>
    <scope>NUCLEOTIDE SEQUENCE [LARGE SCALE GENOMIC DNA]</scope>
    <source>
        <strain evidence="3 4">M3</strain>
    </source>
</reference>
<dbReference type="RefSeq" id="WP_151080299.1">
    <property type="nucleotide sequence ID" value="NZ_VTWU01000007.1"/>
</dbReference>
<dbReference type="PANTHER" id="PTHR47186">
    <property type="entry name" value="LEUCINE-RICH REPEAT-CONTAINING PROTEIN 57"/>
    <property type="match status" value="1"/>
</dbReference>
<dbReference type="Proteomes" id="UP000326380">
    <property type="component" value="Unassembled WGS sequence"/>
</dbReference>
<name>A0AA88FJ87_9BACT</name>
<dbReference type="SUPFAM" id="SSF52058">
    <property type="entry name" value="L domain-like"/>
    <property type="match status" value="1"/>
</dbReference>
<accession>A0AA88FJ87</accession>
<proteinExistence type="predicted"/>
<dbReference type="Pfam" id="PF23598">
    <property type="entry name" value="LRR_14"/>
    <property type="match status" value="1"/>
</dbReference>
<dbReference type="InterPro" id="IPR055414">
    <property type="entry name" value="LRR_R13L4/SHOC2-like"/>
</dbReference>
<gene>
    <name evidence="3" type="ORF">F0P96_17855</name>
</gene>
<dbReference type="PANTHER" id="PTHR47186:SF3">
    <property type="entry name" value="OS09G0267800 PROTEIN"/>
    <property type="match status" value="1"/>
</dbReference>
<evidence type="ECO:0000259" key="2">
    <source>
        <dbReference type="Pfam" id="PF23598"/>
    </source>
</evidence>
<evidence type="ECO:0000256" key="1">
    <source>
        <dbReference type="ARBA" id="ARBA00022737"/>
    </source>
</evidence>
<dbReference type="InterPro" id="IPR032675">
    <property type="entry name" value="LRR_dom_sf"/>
</dbReference>
<sequence>MSFQDSSYHYQRPWLPLRSWVGPKRWTSMPQALEHAHQVRELWLRHHYDLMPLKEQFARLKHLQNLFLQGPVDESMPFALPPTIGQLPALQELLLLNHPLREVPSWLPGLTRLRYLMIRGTDITELPVDVGRLRQLAVLRIENGQFPLRTLPASLREMTKLKQLSLRDTRVVHLPVEHLPPGLQRLDLSDSAQQGGVDVAALRQRMPNLHVTISGGR</sequence>
<feature type="domain" description="Disease resistance R13L4/SHOC-2-like LRR" evidence="2">
    <location>
        <begin position="110"/>
        <end position="177"/>
    </location>
</feature>
<evidence type="ECO:0000313" key="4">
    <source>
        <dbReference type="Proteomes" id="UP000326380"/>
    </source>
</evidence>
<dbReference type="AlphaFoldDB" id="A0AA88FJ87"/>
<keyword evidence="1" id="KW-0677">Repeat</keyword>
<dbReference type="Gene3D" id="3.80.10.10">
    <property type="entry name" value="Ribonuclease Inhibitor"/>
    <property type="match status" value="1"/>
</dbReference>
<keyword evidence="4" id="KW-1185">Reference proteome</keyword>
<comment type="caution">
    <text evidence="3">The sequence shown here is derived from an EMBL/GenBank/DDBJ whole genome shotgun (WGS) entry which is preliminary data.</text>
</comment>
<organism evidence="3 4">
    <name type="scientific">Hymenobacter busanensis</name>
    <dbReference type="NCBI Taxonomy" id="2607656"/>
    <lineage>
        <taxon>Bacteria</taxon>
        <taxon>Pseudomonadati</taxon>
        <taxon>Bacteroidota</taxon>
        <taxon>Cytophagia</taxon>
        <taxon>Cytophagales</taxon>
        <taxon>Hymenobacteraceae</taxon>
        <taxon>Hymenobacter</taxon>
    </lineage>
</organism>
<protein>
    <recommendedName>
        <fullName evidence="2">Disease resistance R13L4/SHOC-2-like LRR domain-containing protein</fullName>
    </recommendedName>
</protein>
<dbReference type="EMBL" id="VTWU01000007">
    <property type="protein sequence ID" value="KAA9327104.1"/>
    <property type="molecule type" value="Genomic_DNA"/>
</dbReference>